<name>A0A5B7EWW7_PORTR</name>
<dbReference type="EMBL" id="VSRR010003936">
    <property type="protein sequence ID" value="MPC37965.1"/>
    <property type="molecule type" value="Genomic_DNA"/>
</dbReference>
<organism evidence="2 3">
    <name type="scientific">Portunus trituberculatus</name>
    <name type="common">Swimming crab</name>
    <name type="synonym">Neptunus trituberculatus</name>
    <dbReference type="NCBI Taxonomy" id="210409"/>
    <lineage>
        <taxon>Eukaryota</taxon>
        <taxon>Metazoa</taxon>
        <taxon>Ecdysozoa</taxon>
        <taxon>Arthropoda</taxon>
        <taxon>Crustacea</taxon>
        <taxon>Multicrustacea</taxon>
        <taxon>Malacostraca</taxon>
        <taxon>Eumalacostraca</taxon>
        <taxon>Eucarida</taxon>
        <taxon>Decapoda</taxon>
        <taxon>Pleocyemata</taxon>
        <taxon>Brachyura</taxon>
        <taxon>Eubrachyura</taxon>
        <taxon>Portunoidea</taxon>
        <taxon>Portunidae</taxon>
        <taxon>Portuninae</taxon>
        <taxon>Portunus</taxon>
    </lineage>
</organism>
<comment type="caution">
    <text evidence="2">The sequence shown here is derived from an EMBL/GenBank/DDBJ whole genome shotgun (WGS) entry which is preliminary data.</text>
</comment>
<keyword evidence="3" id="KW-1185">Reference proteome</keyword>
<feature type="signal peptide" evidence="1">
    <location>
        <begin position="1"/>
        <end position="18"/>
    </location>
</feature>
<evidence type="ECO:0000256" key="1">
    <source>
        <dbReference type="SAM" id="SignalP"/>
    </source>
</evidence>
<evidence type="ECO:0008006" key="4">
    <source>
        <dbReference type="Google" id="ProtNLM"/>
    </source>
</evidence>
<dbReference type="Proteomes" id="UP000324222">
    <property type="component" value="Unassembled WGS sequence"/>
</dbReference>
<gene>
    <name evidence="2" type="ORF">E2C01_031460</name>
</gene>
<protein>
    <recommendedName>
        <fullName evidence="4">Secreted protein</fullName>
    </recommendedName>
</protein>
<accession>A0A5B7EWW7</accession>
<reference evidence="2 3" key="1">
    <citation type="submission" date="2019-05" db="EMBL/GenBank/DDBJ databases">
        <title>Another draft genome of Portunus trituberculatus and its Hox gene families provides insights of decapod evolution.</title>
        <authorList>
            <person name="Jeong J.-H."/>
            <person name="Song I."/>
            <person name="Kim S."/>
            <person name="Choi T."/>
            <person name="Kim D."/>
            <person name="Ryu S."/>
            <person name="Kim W."/>
        </authorList>
    </citation>
    <scope>NUCLEOTIDE SEQUENCE [LARGE SCALE GENOMIC DNA]</scope>
    <source>
        <tissue evidence="2">Muscle</tissue>
    </source>
</reference>
<dbReference type="AlphaFoldDB" id="A0A5B7EWW7"/>
<feature type="chain" id="PRO_5023061459" description="Secreted protein" evidence="1">
    <location>
        <begin position="19"/>
        <end position="91"/>
    </location>
</feature>
<keyword evidence="1" id="KW-0732">Signal</keyword>
<evidence type="ECO:0000313" key="2">
    <source>
        <dbReference type="EMBL" id="MPC37965.1"/>
    </source>
</evidence>
<proteinExistence type="predicted"/>
<sequence length="91" mass="9992">MVSLRVLMTMMLINFLTGSRSCTPISNTCFICLLIWCLPPLQDASLWTNKSLKHSPTRCLQLNKSLRRSASSVCASNTCSIGHVSSGDTNK</sequence>
<evidence type="ECO:0000313" key="3">
    <source>
        <dbReference type="Proteomes" id="UP000324222"/>
    </source>
</evidence>